<keyword evidence="5 9" id="KW-1133">Transmembrane helix</keyword>
<keyword evidence="3" id="KW-0488">Methylation</keyword>
<keyword evidence="7" id="KW-0178">Competence</keyword>
<organism evidence="10 11">
    <name type="scientific">Marinilactibacillus psychrotolerans</name>
    <dbReference type="NCBI Taxonomy" id="191770"/>
    <lineage>
        <taxon>Bacteria</taxon>
        <taxon>Bacillati</taxon>
        <taxon>Bacillota</taxon>
        <taxon>Bacilli</taxon>
        <taxon>Lactobacillales</taxon>
        <taxon>Carnobacteriaceae</taxon>
        <taxon>Marinilactibacillus</taxon>
    </lineage>
</organism>
<keyword evidence="4 9" id="KW-0812">Transmembrane</keyword>
<dbReference type="Pfam" id="PF07963">
    <property type="entry name" value="N_methyl"/>
    <property type="match status" value="1"/>
</dbReference>
<evidence type="ECO:0000256" key="5">
    <source>
        <dbReference type="ARBA" id="ARBA00022989"/>
    </source>
</evidence>
<dbReference type="Proteomes" id="UP001625374">
    <property type="component" value="Unassembled WGS sequence"/>
</dbReference>
<feature type="transmembrane region" description="Helical" evidence="9">
    <location>
        <begin position="20"/>
        <end position="42"/>
    </location>
</feature>
<proteinExistence type="predicted"/>
<dbReference type="NCBIfam" id="TIGR02532">
    <property type="entry name" value="IV_pilin_GFxxxE"/>
    <property type="match status" value="1"/>
</dbReference>
<evidence type="ECO:0000256" key="1">
    <source>
        <dbReference type="ARBA" id="ARBA00004167"/>
    </source>
</evidence>
<dbReference type="PANTHER" id="PTHR30093:SF44">
    <property type="entry name" value="TYPE II SECRETION SYSTEM CORE PROTEIN G"/>
    <property type="match status" value="1"/>
</dbReference>
<comment type="caution">
    <text evidence="10">The sequence shown here is derived from an EMBL/GenBank/DDBJ whole genome shotgun (WGS) entry which is preliminary data.</text>
</comment>
<evidence type="ECO:0000256" key="3">
    <source>
        <dbReference type="ARBA" id="ARBA00022481"/>
    </source>
</evidence>
<evidence type="ECO:0000256" key="4">
    <source>
        <dbReference type="ARBA" id="ARBA00022692"/>
    </source>
</evidence>
<dbReference type="Gene3D" id="3.30.700.10">
    <property type="entry name" value="Glycoprotein, Type 4 Pilin"/>
    <property type="match status" value="1"/>
</dbReference>
<feature type="region of interest" description="Disordered" evidence="8">
    <location>
        <begin position="86"/>
        <end position="111"/>
    </location>
</feature>
<evidence type="ECO:0000256" key="9">
    <source>
        <dbReference type="SAM" id="Phobius"/>
    </source>
</evidence>
<dbReference type="EMBL" id="JBGQQK010000001">
    <property type="protein sequence ID" value="MFL2101779.1"/>
    <property type="molecule type" value="Genomic_DNA"/>
</dbReference>
<accession>A0ABW8UKE3</accession>
<evidence type="ECO:0000256" key="6">
    <source>
        <dbReference type="ARBA" id="ARBA00023136"/>
    </source>
</evidence>
<dbReference type="SUPFAM" id="SSF54523">
    <property type="entry name" value="Pili subunits"/>
    <property type="match status" value="1"/>
</dbReference>
<dbReference type="RefSeq" id="WP_407141725.1">
    <property type="nucleotide sequence ID" value="NZ_JBGQQI010000001.1"/>
</dbReference>
<evidence type="ECO:0000313" key="11">
    <source>
        <dbReference type="Proteomes" id="UP001625374"/>
    </source>
</evidence>
<dbReference type="PANTHER" id="PTHR30093">
    <property type="entry name" value="GENERAL SECRETION PATHWAY PROTEIN G"/>
    <property type="match status" value="1"/>
</dbReference>
<protein>
    <submittedName>
        <fullName evidence="10">Competence type IV pilus major pilin ComGC</fullName>
    </submittedName>
</protein>
<reference evidence="10 11" key="1">
    <citation type="submission" date="2024-08" db="EMBL/GenBank/DDBJ databases">
        <authorList>
            <person name="Arias E."/>
        </authorList>
    </citation>
    <scope>NUCLEOTIDE SEQUENCE [LARGE SCALE GENOMIC DNA]</scope>
    <source>
        <strain evidence="10 11">FAM 24106</strain>
    </source>
</reference>
<comment type="subcellular location">
    <subcellularLocation>
        <location evidence="2">Cell surface</location>
    </subcellularLocation>
    <subcellularLocation>
        <location evidence="1">Membrane</location>
        <topology evidence="1">Single-pass membrane protein</topology>
    </subcellularLocation>
</comment>
<evidence type="ECO:0000313" key="10">
    <source>
        <dbReference type="EMBL" id="MFL2101779.1"/>
    </source>
</evidence>
<dbReference type="InterPro" id="IPR000983">
    <property type="entry name" value="Bac_GSPG_pilin"/>
</dbReference>
<dbReference type="InterPro" id="IPR045584">
    <property type="entry name" value="Pilin-like"/>
</dbReference>
<evidence type="ECO:0000256" key="8">
    <source>
        <dbReference type="SAM" id="MobiDB-lite"/>
    </source>
</evidence>
<keyword evidence="6 9" id="KW-0472">Membrane</keyword>
<gene>
    <name evidence="10" type="ORF">ACEN37_00780</name>
</gene>
<dbReference type="InterPro" id="IPR012902">
    <property type="entry name" value="N_methyl_site"/>
</dbReference>
<dbReference type="PRINTS" id="PR00813">
    <property type="entry name" value="BCTERIALGSPG"/>
</dbReference>
<sequence>MRNQIKKMIKKENGFTLVELLAVLVILGIIVAIAIPAIGNIIDNAEDSASKSEIALVEDAARLYFIENDGDEVPVQQLIDDGYLENLSDDSNVSPDSKVVYDSDDKEYNIE</sequence>
<name>A0ABW8UKE3_9LACT</name>
<feature type="compositionally biased region" description="Basic and acidic residues" evidence="8">
    <location>
        <begin position="99"/>
        <end position="111"/>
    </location>
</feature>
<evidence type="ECO:0000256" key="2">
    <source>
        <dbReference type="ARBA" id="ARBA00004241"/>
    </source>
</evidence>
<evidence type="ECO:0000256" key="7">
    <source>
        <dbReference type="ARBA" id="ARBA00023287"/>
    </source>
</evidence>
<keyword evidence="11" id="KW-1185">Reference proteome</keyword>